<reference evidence="1" key="1">
    <citation type="submission" date="2021-01" db="EMBL/GenBank/DDBJ databases">
        <title>Whole genome shotgun sequence of Actinoplanes ferrugineus NBRC 15555.</title>
        <authorList>
            <person name="Komaki H."/>
            <person name="Tamura T."/>
        </authorList>
    </citation>
    <scope>NUCLEOTIDE SEQUENCE</scope>
    <source>
        <strain evidence="1">NBRC 15555</strain>
    </source>
</reference>
<sequence length="65" mass="7004">MTLEEVSHHTVAFGDRLEVLADVGRIHIGDRAPGHPDCISTNLVEAGGASGGPSRHIFIVPYRDR</sequence>
<dbReference type="Proteomes" id="UP000598174">
    <property type="component" value="Unassembled WGS sequence"/>
</dbReference>
<comment type="caution">
    <text evidence="1">The sequence shown here is derived from an EMBL/GenBank/DDBJ whole genome shotgun (WGS) entry which is preliminary data.</text>
</comment>
<keyword evidence="2" id="KW-1185">Reference proteome</keyword>
<dbReference type="AlphaFoldDB" id="A0A919J327"/>
<protein>
    <submittedName>
        <fullName evidence="1">Uncharacterized protein</fullName>
    </submittedName>
</protein>
<name>A0A919J327_9ACTN</name>
<gene>
    <name evidence="1" type="ORF">Afe05nite_57260</name>
</gene>
<evidence type="ECO:0000313" key="1">
    <source>
        <dbReference type="EMBL" id="GIE13886.1"/>
    </source>
</evidence>
<accession>A0A919J327</accession>
<organism evidence="1 2">
    <name type="scientific">Paractinoplanes ferrugineus</name>
    <dbReference type="NCBI Taxonomy" id="113564"/>
    <lineage>
        <taxon>Bacteria</taxon>
        <taxon>Bacillati</taxon>
        <taxon>Actinomycetota</taxon>
        <taxon>Actinomycetes</taxon>
        <taxon>Micromonosporales</taxon>
        <taxon>Micromonosporaceae</taxon>
        <taxon>Paractinoplanes</taxon>
    </lineage>
</organism>
<dbReference type="EMBL" id="BOMM01000051">
    <property type="protein sequence ID" value="GIE13886.1"/>
    <property type="molecule type" value="Genomic_DNA"/>
</dbReference>
<proteinExistence type="predicted"/>
<evidence type="ECO:0000313" key="2">
    <source>
        <dbReference type="Proteomes" id="UP000598174"/>
    </source>
</evidence>